<feature type="transmembrane region" description="Helical" evidence="7">
    <location>
        <begin position="423"/>
        <end position="446"/>
    </location>
</feature>
<evidence type="ECO:0000256" key="6">
    <source>
        <dbReference type="ARBA" id="ARBA00023136"/>
    </source>
</evidence>
<dbReference type="CDD" id="cd06261">
    <property type="entry name" value="TM_PBP2"/>
    <property type="match status" value="2"/>
</dbReference>
<comment type="caution">
    <text evidence="9">The sequence shown here is derived from an EMBL/GenBank/DDBJ whole genome shotgun (WGS) entry which is preliminary data.</text>
</comment>
<keyword evidence="5 7" id="KW-1133">Transmembrane helix</keyword>
<dbReference type="PROSITE" id="PS50928">
    <property type="entry name" value="ABC_TM1"/>
    <property type="match status" value="2"/>
</dbReference>
<reference evidence="9 10" key="1">
    <citation type="submission" date="2017-08" db="EMBL/GenBank/DDBJ databases">
        <title>Infants hospitalized years apart are colonized by the same room-sourced microbial strains.</title>
        <authorList>
            <person name="Brooks B."/>
            <person name="Olm M.R."/>
            <person name="Firek B.A."/>
            <person name="Baker R."/>
            <person name="Thomas B.C."/>
            <person name="Morowitz M.J."/>
            <person name="Banfield J.F."/>
        </authorList>
    </citation>
    <scope>NUCLEOTIDE SEQUENCE [LARGE SCALE GENOMIC DNA]</scope>
    <source>
        <strain evidence="9">S2_005_003_R2_41</strain>
    </source>
</reference>
<gene>
    <name evidence="9" type="ORF">DI563_08825</name>
</gene>
<keyword evidence="6 7" id="KW-0472">Membrane</keyword>
<dbReference type="GO" id="GO:0005886">
    <property type="term" value="C:plasma membrane"/>
    <property type="evidence" value="ECO:0007669"/>
    <property type="project" value="UniProtKB-SubCell"/>
</dbReference>
<evidence type="ECO:0000259" key="8">
    <source>
        <dbReference type="PROSITE" id="PS50928"/>
    </source>
</evidence>
<feature type="transmembrane region" description="Helical" evidence="7">
    <location>
        <begin position="235"/>
        <end position="256"/>
    </location>
</feature>
<dbReference type="SUPFAM" id="SSF161098">
    <property type="entry name" value="MetI-like"/>
    <property type="match status" value="2"/>
</dbReference>
<evidence type="ECO:0000256" key="7">
    <source>
        <dbReference type="RuleBase" id="RU363032"/>
    </source>
</evidence>
<feature type="transmembrane region" description="Helical" evidence="7">
    <location>
        <begin position="99"/>
        <end position="122"/>
    </location>
</feature>
<feature type="transmembrane region" description="Helical" evidence="7">
    <location>
        <begin position="379"/>
        <end position="403"/>
    </location>
</feature>
<organism evidence="9 10">
    <name type="scientific">Variovorax paradoxus</name>
    <dbReference type="NCBI Taxonomy" id="34073"/>
    <lineage>
        <taxon>Bacteria</taxon>
        <taxon>Pseudomonadati</taxon>
        <taxon>Pseudomonadota</taxon>
        <taxon>Betaproteobacteria</taxon>
        <taxon>Burkholderiales</taxon>
        <taxon>Comamonadaceae</taxon>
        <taxon>Variovorax</taxon>
    </lineage>
</organism>
<dbReference type="AlphaFoldDB" id="A0A2W5QH08"/>
<evidence type="ECO:0000313" key="9">
    <source>
        <dbReference type="EMBL" id="PZQ75709.1"/>
    </source>
</evidence>
<evidence type="ECO:0000256" key="5">
    <source>
        <dbReference type="ARBA" id="ARBA00022989"/>
    </source>
</evidence>
<dbReference type="PANTHER" id="PTHR30465">
    <property type="entry name" value="INNER MEMBRANE ABC TRANSPORTER"/>
    <property type="match status" value="1"/>
</dbReference>
<evidence type="ECO:0000256" key="3">
    <source>
        <dbReference type="ARBA" id="ARBA00022475"/>
    </source>
</evidence>
<feature type="transmembrane region" description="Helical" evidence="7">
    <location>
        <begin position="299"/>
        <end position="321"/>
    </location>
</feature>
<name>A0A2W5QH08_VARPD</name>
<dbReference type="EMBL" id="QFPP01000077">
    <property type="protein sequence ID" value="PZQ75709.1"/>
    <property type="molecule type" value="Genomic_DNA"/>
</dbReference>
<keyword evidence="2 7" id="KW-0813">Transport</keyword>
<dbReference type="Pfam" id="PF19300">
    <property type="entry name" value="BPD_transp_1_N"/>
    <property type="match status" value="1"/>
</dbReference>
<dbReference type="InterPro" id="IPR000515">
    <property type="entry name" value="MetI-like"/>
</dbReference>
<feature type="domain" description="ABC transmembrane type-1" evidence="8">
    <location>
        <begin position="95"/>
        <end position="319"/>
    </location>
</feature>
<accession>A0A2W5QH08</accession>
<dbReference type="Gene3D" id="1.10.3720.10">
    <property type="entry name" value="MetI-like"/>
    <property type="match status" value="2"/>
</dbReference>
<dbReference type="InterPro" id="IPR045621">
    <property type="entry name" value="BPD_transp_1_N"/>
</dbReference>
<keyword evidence="4 7" id="KW-0812">Transmembrane</keyword>
<evidence type="ECO:0000313" key="10">
    <source>
        <dbReference type="Proteomes" id="UP000249135"/>
    </source>
</evidence>
<evidence type="ECO:0000256" key="1">
    <source>
        <dbReference type="ARBA" id="ARBA00004651"/>
    </source>
</evidence>
<dbReference type="Pfam" id="PF00528">
    <property type="entry name" value="BPD_transp_1"/>
    <property type="match status" value="2"/>
</dbReference>
<keyword evidence="3" id="KW-1003">Cell membrane</keyword>
<dbReference type="Proteomes" id="UP000249135">
    <property type="component" value="Unassembled WGS sequence"/>
</dbReference>
<feature type="transmembrane region" description="Helical" evidence="7">
    <location>
        <begin position="545"/>
        <end position="563"/>
    </location>
</feature>
<feature type="transmembrane region" description="Helical" evidence="7">
    <location>
        <begin position="177"/>
        <end position="197"/>
    </location>
</feature>
<evidence type="ECO:0000256" key="4">
    <source>
        <dbReference type="ARBA" id="ARBA00022692"/>
    </source>
</evidence>
<dbReference type="GO" id="GO:0055085">
    <property type="term" value="P:transmembrane transport"/>
    <property type="evidence" value="ECO:0007669"/>
    <property type="project" value="InterPro"/>
</dbReference>
<feature type="transmembrane region" description="Helical" evidence="7">
    <location>
        <begin position="495"/>
        <end position="518"/>
    </location>
</feature>
<sequence length="578" mass="60980">MLSLLGKRLLATLPVILVVAIAVFMIVRLTPGDPAAIIGGNSATNEDLDRIRAQLGLTQPLWTQFATWAGHVLQGDLGFSYFLNKPVVALIGQRIEPTLSLAIGTLVLAVAIALPLGTLAAWRMGGWLDKAVMAFSVAGFSVPVFVIGYVLIYLLAMKLQWFPVQGYRRIGQGVGPWARQLVLPCLTLAVTYVALLARVTRAAVSEALTEDYIRTARAKGIGERTVLSHHALRNAAVPVVTVIGVSAALLLGGVVVTETVYAIPGLGQLTVDAVLNRSSSIPASGTEAMGTFHKLWRHGAVRGGTLVLLVLTLLGLMAPWLGTFDPSAMDASFITVPAGTAGQVTLPDGSMVQHTFWMGSDSVGRDVWSRVLYGTRISLLVGVLTAFLAIALGCTLGMVAGYFGAADAVLMRVMDGLMAIPAVLLAITLVAMLGASLPTVILAIAVPEVPRVTRLVRALVIGLRDEPFVEAARALATSNAVILWRDILPNALAPLIVQGTFIAASAVLTEAILSFLGLGLPAEVPTWGNIMAEGRVLFSQAPGNVLWPALFLVPTVLAINLLGDGLRDVLDPKFSKRS</sequence>
<dbReference type="InterPro" id="IPR035906">
    <property type="entry name" value="MetI-like_sf"/>
</dbReference>
<comment type="subcellular location">
    <subcellularLocation>
        <location evidence="1 7">Cell membrane</location>
        <topology evidence="1 7">Multi-pass membrane protein</topology>
    </subcellularLocation>
</comment>
<feature type="domain" description="ABC transmembrane type-1" evidence="8">
    <location>
        <begin position="375"/>
        <end position="563"/>
    </location>
</feature>
<comment type="similarity">
    <text evidence="7">Belongs to the binding-protein-dependent transport system permease family.</text>
</comment>
<feature type="transmembrane region" description="Helical" evidence="7">
    <location>
        <begin position="134"/>
        <end position="157"/>
    </location>
</feature>
<dbReference type="PANTHER" id="PTHR30465:SF0">
    <property type="entry name" value="OLIGOPEPTIDE TRANSPORT SYSTEM PERMEASE PROTEIN APPB"/>
    <property type="match status" value="1"/>
</dbReference>
<proteinExistence type="inferred from homology"/>
<evidence type="ECO:0000256" key="2">
    <source>
        <dbReference type="ARBA" id="ARBA00022448"/>
    </source>
</evidence>
<feature type="transmembrane region" description="Helical" evidence="7">
    <location>
        <begin position="9"/>
        <end position="27"/>
    </location>
</feature>
<protein>
    <recommendedName>
        <fullName evidence="8">ABC transmembrane type-1 domain-containing protein</fullName>
    </recommendedName>
</protein>